<evidence type="ECO:0000313" key="8">
    <source>
        <dbReference type="Proteomes" id="UP000253790"/>
    </source>
</evidence>
<feature type="region of interest" description="Disordered" evidence="3">
    <location>
        <begin position="48"/>
        <end position="72"/>
    </location>
</feature>
<dbReference type="Proteomes" id="UP000253790">
    <property type="component" value="Chromosome"/>
</dbReference>
<keyword evidence="2" id="KW-0560">Oxidoreductase</keyword>
<sequence length="503" mass="52759">MTRRRPLLVSTVLALAVVAVVGWFWVGSLVPGTYSVMDMGYADHGTGPTSAAGPGGHHHGAGTAPVAAPGTTVADPVSVRDLVGDRSRSPDVSYTLTVAQRPDGGYTVNGTSPGPVVEATQGDLVQVVLRNEDVAEGTTLHWHGMDVPNGEDGVAGVTQDAVPAGGEHVYRFVADEPGTYWYHSHQISHEQVVRGLLGAVVVHPAPSAEAPDADGPPTTDVLALLHTYAGVGRTVNGSTGDTPVPLAPGQPARVRLVNTDDGPTQIWVSGAAYRVLAVDGQDLNGPTPVQGRRVTLTAGARVDLEVEVPATGAARVQAPGVSLVLGPAGATAPTTPAPSEALDLLSYGTPADPGFDPARADRRFDYVISRRFGLLDGRPGLWWTINDHLFPDVPMFMVAEGDVVVMTMSNYSGEVHPMHLHGHHALVLSRDGVPSTGSPWWVDSLDVPDGQTYEIAFAADNPGIWMDHCHNLPHAREGLVTHLMYEGVSTPFLVGGPADNEPE</sequence>
<dbReference type="InterPro" id="IPR045087">
    <property type="entry name" value="Cu-oxidase_fam"/>
</dbReference>
<proteinExistence type="predicted"/>
<gene>
    <name evidence="7" type="ORF">DV701_06755</name>
</gene>
<keyword evidence="1" id="KW-0479">Metal-binding</keyword>
<evidence type="ECO:0000259" key="6">
    <source>
        <dbReference type="Pfam" id="PF07732"/>
    </source>
</evidence>
<reference evidence="7 8" key="1">
    <citation type="submission" date="2018-07" db="EMBL/GenBank/DDBJ databases">
        <title>Complete genome sequencing of Ornithinimicrobium sp. AMA3305.</title>
        <authorList>
            <person name="Bae J.-W."/>
        </authorList>
    </citation>
    <scope>NUCLEOTIDE SEQUENCE [LARGE SCALE GENOMIC DNA]</scope>
    <source>
        <strain evidence="7 8">AMA3305</strain>
    </source>
</reference>
<name>A0A345NLF9_9MICO</name>
<feature type="domain" description="Plastocyanin-like" evidence="5">
    <location>
        <begin position="383"/>
        <end position="484"/>
    </location>
</feature>
<dbReference type="GO" id="GO:0005507">
    <property type="term" value="F:copper ion binding"/>
    <property type="evidence" value="ECO:0007669"/>
    <property type="project" value="InterPro"/>
</dbReference>
<dbReference type="KEGG" id="orn:DV701_06755"/>
<dbReference type="InterPro" id="IPR011707">
    <property type="entry name" value="Cu-oxidase-like_N"/>
</dbReference>
<dbReference type="EMBL" id="CP031229">
    <property type="protein sequence ID" value="AXH95867.1"/>
    <property type="molecule type" value="Genomic_DNA"/>
</dbReference>
<feature type="domain" description="Plastocyanin-like" evidence="6">
    <location>
        <begin position="104"/>
        <end position="205"/>
    </location>
</feature>
<keyword evidence="4" id="KW-0812">Transmembrane</keyword>
<keyword evidence="4" id="KW-1133">Transmembrane helix</keyword>
<organism evidence="7 8">
    <name type="scientific">Ornithinimicrobium avium</name>
    <dbReference type="NCBI Taxonomy" id="2283195"/>
    <lineage>
        <taxon>Bacteria</taxon>
        <taxon>Bacillati</taxon>
        <taxon>Actinomycetota</taxon>
        <taxon>Actinomycetes</taxon>
        <taxon>Micrococcales</taxon>
        <taxon>Ornithinimicrobiaceae</taxon>
        <taxon>Ornithinimicrobium</taxon>
    </lineage>
</organism>
<dbReference type="InterPro" id="IPR008972">
    <property type="entry name" value="Cupredoxin"/>
</dbReference>
<evidence type="ECO:0000256" key="4">
    <source>
        <dbReference type="SAM" id="Phobius"/>
    </source>
</evidence>
<keyword evidence="4" id="KW-0472">Membrane</keyword>
<dbReference type="Pfam" id="PF07732">
    <property type="entry name" value="Cu-oxidase_3"/>
    <property type="match status" value="1"/>
</dbReference>
<evidence type="ECO:0000313" key="7">
    <source>
        <dbReference type="EMBL" id="AXH95867.1"/>
    </source>
</evidence>
<dbReference type="PANTHER" id="PTHR11709">
    <property type="entry name" value="MULTI-COPPER OXIDASE"/>
    <property type="match status" value="1"/>
</dbReference>
<feature type="compositionally biased region" description="Low complexity" evidence="3">
    <location>
        <begin position="61"/>
        <end position="72"/>
    </location>
</feature>
<dbReference type="Pfam" id="PF07731">
    <property type="entry name" value="Cu-oxidase_2"/>
    <property type="match status" value="1"/>
</dbReference>
<dbReference type="OrthoDB" id="345021at2"/>
<keyword evidence="8" id="KW-1185">Reference proteome</keyword>
<evidence type="ECO:0000256" key="1">
    <source>
        <dbReference type="ARBA" id="ARBA00022723"/>
    </source>
</evidence>
<dbReference type="AlphaFoldDB" id="A0A345NLF9"/>
<dbReference type="RefSeq" id="WP_114927632.1">
    <property type="nucleotide sequence ID" value="NZ_CP031229.1"/>
</dbReference>
<dbReference type="GO" id="GO:0016491">
    <property type="term" value="F:oxidoreductase activity"/>
    <property type="evidence" value="ECO:0007669"/>
    <property type="project" value="UniProtKB-KW"/>
</dbReference>
<dbReference type="PROSITE" id="PS00080">
    <property type="entry name" value="MULTICOPPER_OXIDASE2"/>
    <property type="match status" value="1"/>
</dbReference>
<dbReference type="InterPro" id="IPR011706">
    <property type="entry name" value="Cu-oxidase_C"/>
</dbReference>
<accession>A0A345NLF9</accession>
<protein>
    <submittedName>
        <fullName evidence="7">Multicopper oxidase family protein</fullName>
    </submittedName>
</protein>
<dbReference type="InterPro" id="IPR002355">
    <property type="entry name" value="Cu_oxidase_Cu_BS"/>
</dbReference>
<dbReference type="Gene3D" id="2.60.40.420">
    <property type="entry name" value="Cupredoxins - blue copper proteins"/>
    <property type="match status" value="3"/>
</dbReference>
<feature type="transmembrane region" description="Helical" evidence="4">
    <location>
        <begin position="7"/>
        <end position="26"/>
    </location>
</feature>
<evidence type="ECO:0000256" key="2">
    <source>
        <dbReference type="ARBA" id="ARBA00023002"/>
    </source>
</evidence>
<evidence type="ECO:0000259" key="5">
    <source>
        <dbReference type="Pfam" id="PF07731"/>
    </source>
</evidence>
<dbReference type="CDD" id="cd04202">
    <property type="entry name" value="CuRO_D2_2dMcoN_like"/>
    <property type="match status" value="1"/>
</dbReference>
<evidence type="ECO:0000256" key="3">
    <source>
        <dbReference type="SAM" id="MobiDB-lite"/>
    </source>
</evidence>
<dbReference type="SUPFAM" id="SSF49503">
    <property type="entry name" value="Cupredoxins"/>
    <property type="match status" value="3"/>
</dbReference>